<evidence type="ECO:0000313" key="20">
    <source>
        <dbReference type="EMBL" id="KAK3867857.1"/>
    </source>
</evidence>
<evidence type="ECO:0000256" key="2">
    <source>
        <dbReference type="ARBA" id="ARBA00006432"/>
    </source>
</evidence>
<comment type="catalytic activity">
    <reaction evidence="12">
        <text>a long-chain fatty acid + ATP + CoA = a long-chain fatty acyl-CoA + AMP + diphosphate</text>
        <dbReference type="Rhea" id="RHEA:15421"/>
        <dbReference type="ChEBI" id="CHEBI:30616"/>
        <dbReference type="ChEBI" id="CHEBI:33019"/>
        <dbReference type="ChEBI" id="CHEBI:57287"/>
        <dbReference type="ChEBI" id="CHEBI:57560"/>
        <dbReference type="ChEBI" id="CHEBI:83139"/>
        <dbReference type="ChEBI" id="CHEBI:456215"/>
        <dbReference type="EC" id="6.2.1.3"/>
    </reaction>
    <physiologicalReaction direction="left-to-right" evidence="12">
        <dbReference type="Rhea" id="RHEA:15422"/>
    </physiologicalReaction>
</comment>
<protein>
    <recommendedName>
        <fullName evidence="13">long-chain-fatty-acid--CoA ligase</fullName>
        <ecNumber evidence="13">6.2.1.3</ecNumber>
    </recommendedName>
    <alternativeName>
        <fullName evidence="15">Long-chain-fatty-acid--CoA ligase</fullName>
    </alternativeName>
</protein>
<evidence type="ECO:0000256" key="14">
    <source>
        <dbReference type="ARBA" id="ARBA00036527"/>
    </source>
</evidence>
<evidence type="ECO:0000256" key="3">
    <source>
        <dbReference type="ARBA" id="ARBA00022448"/>
    </source>
</evidence>
<accession>A0AAE1F6V5</accession>
<evidence type="ECO:0000256" key="10">
    <source>
        <dbReference type="ARBA" id="ARBA00022989"/>
    </source>
</evidence>
<evidence type="ECO:0000256" key="1">
    <source>
        <dbReference type="ARBA" id="ARBA00004651"/>
    </source>
</evidence>
<dbReference type="Gene3D" id="3.40.50.12780">
    <property type="entry name" value="N-terminal domain of ligase-like"/>
    <property type="match status" value="1"/>
</dbReference>
<comment type="caution">
    <text evidence="20">The sequence shown here is derived from an EMBL/GenBank/DDBJ whole genome shotgun (WGS) entry which is preliminary data.</text>
</comment>
<comment type="catalytic activity">
    <reaction evidence="16">
        <text>tetracosanoate + ATP + CoA = tetracosanoyl-CoA + AMP + diphosphate</text>
        <dbReference type="Rhea" id="RHEA:33639"/>
        <dbReference type="ChEBI" id="CHEBI:30616"/>
        <dbReference type="ChEBI" id="CHEBI:31014"/>
        <dbReference type="ChEBI" id="CHEBI:33019"/>
        <dbReference type="ChEBI" id="CHEBI:57287"/>
        <dbReference type="ChEBI" id="CHEBI:65052"/>
        <dbReference type="ChEBI" id="CHEBI:456215"/>
    </reaction>
    <physiologicalReaction direction="left-to-right" evidence="16">
        <dbReference type="Rhea" id="RHEA:33640"/>
    </physiologicalReaction>
</comment>
<evidence type="ECO:0000259" key="18">
    <source>
        <dbReference type="Pfam" id="PF00501"/>
    </source>
</evidence>
<dbReference type="AlphaFoldDB" id="A0AAE1F6V5"/>
<feature type="transmembrane region" description="Helical" evidence="17">
    <location>
        <begin position="289"/>
        <end position="310"/>
    </location>
</feature>
<organism evidence="20 21">
    <name type="scientific">Petrolisthes cinctipes</name>
    <name type="common">Flat porcelain crab</name>
    <dbReference type="NCBI Taxonomy" id="88211"/>
    <lineage>
        <taxon>Eukaryota</taxon>
        <taxon>Metazoa</taxon>
        <taxon>Ecdysozoa</taxon>
        <taxon>Arthropoda</taxon>
        <taxon>Crustacea</taxon>
        <taxon>Multicrustacea</taxon>
        <taxon>Malacostraca</taxon>
        <taxon>Eumalacostraca</taxon>
        <taxon>Eucarida</taxon>
        <taxon>Decapoda</taxon>
        <taxon>Pleocyemata</taxon>
        <taxon>Anomura</taxon>
        <taxon>Galatheoidea</taxon>
        <taxon>Porcellanidae</taxon>
        <taxon>Petrolisthes</taxon>
    </lineage>
</organism>
<proteinExistence type="inferred from homology"/>
<feature type="domain" description="AMP-binding enzyme C-terminal" evidence="19">
    <location>
        <begin position="520"/>
        <end position="595"/>
    </location>
</feature>
<dbReference type="PANTHER" id="PTHR43107:SF15">
    <property type="entry name" value="FATTY ACID TRANSPORT PROTEIN 3, ISOFORM A"/>
    <property type="match status" value="1"/>
</dbReference>
<evidence type="ECO:0000256" key="4">
    <source>
        <dbReference type="ARBA" id="ARBA00022475"/>
    </source>
</evidence>
<name>A0AAE1F6V5_PETCI</name>
<evidence type="ECO:0000313" key="21">
    <source>
        <dbReference type="Proteomes" id="UP001286313"/>
    </source>
</evidence>
<dbReference type="GO" id="GO:0005324">
    <property type="term" value="F:long-chain fatty acid transmembrane transporter activity"/>
    <property type="evidence" value="ECO:0007669"/>
    <property type="project" value="TreeGrafter"/>
</dbReference>
<dbReference type="InterPro" id="IPR025110">
    <property type="entry name" value="AMP-bd_C"/>
</dbReference>
<dbReference type="EC" id="6.2.1.3" evidence="13"/>
<keyword evidence="8" id="KW-0443">Lipid metabolism</keyword>
<evidence type="ECO:0000256" key="9">
    <source>
        <dbReference type="ARBA" id="ARBA00022840"/>
    </source>
</evidence>
<keyword evidence="4" id="KW-1003">Cell membrane</keyword>
<dbReference type="PANTHER" id="PTHR43107">
    <property type="entry name" value="LONG-CHAIN FATTY ACID TRANSPORT PROTEIN"/>
    <property type="match status" value="1"/>
</dbReference>
<sequence length="643" mass="70956">MWPSAVAVGVGSVLWYSTYFNSYLLAAIIAAVYVSAGGSLTLWRIYRTFPRDYKALGRFIKLQIFLRRVKWKNLSVPKVFQEVVQQNKGRVAFYFEDQKWTFDEVEEYSNQVANYFAGHGVQHGDSVALLMENRVEYICMWLGLTKLGAVPALVNFNLRQDPLVHCIKVASCKLIVCGAELQEALCDVKDREAVADLPVYVSGAGKDSLKCQGAIDLDAGLASAATSSPPQIDNVNFGDNMVFIYTSGTTGLPKAAIIKHSRAFFAAAGMGTMIGLTPSDIVYDPLPLYHTSGGIIGVGQALFLGSPVAIRRKFSATQYWNDCIKYGCTAAQYIGEMCRYLLNMPRKPEDTKHQIRMMFGNGLRPNIWKEFESTFNIPTICEFYGSTEGNANIINIDGKPGAVGFVSVLFPGVYPVALIKVDEETKEVVRDENGLCLRCKPGEAGEFIGKIVKNDPVRDFHGYADETASSKKVVRDVFAKGDSAFLSGDILVMDDEGYLFFKDRTGDTFRWKGENVSTGEVEGVVSRCAGHKDVVVYGVEVPGAEGRAGMAAIIDDAGTLDLEQLYSSMTRSLPSYARPLFLRTVKQLEMTGTFKLKKVTIQKEGFDPTIIKDRLYFLDAKLKAYVPLTTDLYQAITAGKVRV</sequence>
<keyword evidence="8" id="KW-0276">Fatty acid metabolism</keyword>
<dbReference type="SUPFAM" id="SSF56801">
    <property type="entry name" value="Acetyl-CoA synthetase-like"/>
    <property type="match status" value="1"/>
</dbReference>
<dbReference type="Pfam" id="PF13193">
    <property type="entry name" value="AMP-binding_C"/>
    <property type="match status" value="1"/>
</dbReference>
<evidence type="ECO:0000256" key="17">
    <source>
        <dbReference type="SAM" id="Phobius"/>
    </source>
</evidence>
<evidence type="ECO:0000256" key="12">
    <source>
        <dbReference type="ARBA" id="ARBA00024484"/>
    </source>
</evidence>
<comment type="similarity">
    <text evidence="2">Belongs to the ATP-dependent AMP-binding enzyme family.</text>
</comment>
<dbReference type="GO" id="GO:0044539">
    <property type="term" value="P:long-chain fatty acid import into cell"/>
    <property type="evidence" value="ECO:0007669"/>
    <property type="project" value="TreeGrafter"/>
</dbReference>
<dbReference type="FunFam" id="3.30.300.30:FF:000002">
    <property type="entry name" value="Long-chain fatty acid transport protein 1"/>
    <property type="match status" value="1"/>
</dbReference>
<evidence type="ECO:0000256" key="16">
    <source>
        <dbReference type="ARBA" id="ARBA00048666"/>
    </source>
</evidence>
<evidence type="ECO:0000256" key="15">
    <source>
        <dbReference type="ARBA" id="ARBA00041297"/>
    </source>
</evidence>
<evidence type="ECO:0000256" key="6">
    <source>
        <dbReference type="ARBA" id="ARBA00022692"/>
    </source>
</evidence>
<evidence type="ECO:0000256" key="8">
    <source>
        <dbReference type="ARBA" id="ARBA00022832"/>
    </source>
</evidence>
<dbReference type="FunFam" id="3.40.50.12780:FF:000005">
    <property type="entry name" value="Solute carrier family 27 member 6"/>
    <property type="match status" value="1"/>
</dbReference>
<keyword evidence="5" id="KW-0436">Ligase</keyword>
<dbReference type="GO" id="GO:0004467">
    <property type="term" value="F:long-chain fatty acid-CoA ligase activity"/>
    <property type="evidence" value="ECO:0007669"/>
    <property type="project" value="UniProtKB-EC"/>
</dbReference>
<gene>
    <name evidence="20" type="ORF">Pcinc_026713</name>
</gene>
<comment type="subcellular location">
    <subcellularLocation>
        <location evidence="1">Cell membrane</location>
        <topology evidence="1">Multi-pass membrane protein</topology>
    </subcellularLocation>
</comment>
<keyword evidence="6 17" id="KW-0812">Transmembrane</keyword>
<dbReference type="GO" id="GO:0005524">
    <property type="term" value="F:ATP binding"/>
    <property type="evidence" value="ECO:0007669"/>
    <property type="project" value="UniProtKB-KW"/>
</dbReference>
<dbReference type="InterPro" id="IPR020845">
    <property type="entry name" value="AMP-binding_CS"/>
</dbReference>
<keyword evidence="10 17" id="KW-1133">Transmembrane helix</keyword>
<dbReference type="Proteomes" id="UP001286313">
    <property type="component" value="Unassembled WGS sequence"/>
</dbReference>
<dbReference type="InterPro" id="IPR042099">
    <property type="entry name" value="ANL_N_sf"/>
</dbReference>
<dbReference type="EMBL" id="JAWQEG010003115">
    <property type="protein sequence ID" value="KAK3867857.1"/>
    <property type="molecule type" value="Genomic_DNA"/>
</dbReference>
<dbReference type="Gene3D" id="3.30.300.30">
    <property type="match status" value="1"/>
</dbReference>
<keyword evidence="11 17" id="KW-0472">Membrane</keyword>
<dbReference type="InterPro" id="IPR000873">
    <property type="entry name" value="AMP-dep_synth/lig_dom"/>
</dbReference>
<dbReference type="GO" id="GO:0005886">
    <property type="term" value="C:plasma membrane"/>
    <property type="evidence" value="ECO:0007669"/>
    <property type="project" value="UniProtKB-SubCell"/>
</dbReference>
<dbReference type="Pfam" id="PF00501">
    <property type="entry name" value="AMP-binding"/>
    <property type="match status" value="1"/>
</dbReference>
<evidence type="ECO:0000259" key="19">
    <source>
        <dbReference type="Pfam" id="PF13193"/>
    </source>
</evidence>
<dbReference type="InterPro" id="IPR045851">
    <property type="entry name" value="AMP-bd_C_sf"/>
</dbReference>
<feature type="transmembrane region" description="Helical" evidence="17">
    <location>
        <begin position="263"/>
        <end position="283"/>
    </location>
</feature>
<keyword evidence="3" id="KW-0813">Transport</keyword>
<feature type="domain" description="AMP-dependent synthetase/ligase" evidence="18">
    <location>
        <begin position="80"/>
        <end position="433"/>
    </location>
</feature>
<evidence type="ECO:0000256" key="5">
    <source>
        <dbReference type="ARBA" id="ARBA00022598"/>
    </source>
</evidence>
<dbReference type="PROSITE" id="PS00455">
    <property type="entry name" value="AMP_BINDING"/>
    <property type="match status" value="1"/>
</dbReference>
<comment type="catalytic activity">
    <reaction evidence="14">
        <text>a very long-chain fatty acid + ATP + CoA = a very long-chain fatty acyl-CoA + AMP + diphosphate</text>
        <dbReference type="Rhea" id="RHEA:54536"/>
        <dbReference type="ChEBI" id="CHEBI:30616"/>
        <dbReference type="ChEBI" id="CHEBI:33019"/>
        <dbReference type="ChEBI" id="CHEBI:57287"/>
        <dbReference type="ChEBI" id="CHEBI:58950"/>
        <dbReference type="ChEBI" id="CHEBI:138261"/>
        <dbReference type="ChEBI" id="CHEBI:456215"/>
    </reaction>
    <physiologicalReaction direction="left-to-right" evidence="14">
        <dbReference type="Rhea" id="RHEA:54537"/>
    </physiologicalReaction>
</comment>
<dbReference type="NCBIfam" id="NF006134">
    <property type="entry name" value="PRK08279.1"/>
    <property type="match status" value="1"/>
</dbReference>
<keyword evidence="9" id="KW-0067">ATP-binding</keyword>
<evidence type="ECO:0000256" key="13">
    <source>
        <dbReference type="ARBA" id="ARBA00026121"/>
    </source>
</evidence>
<evidence type="ECO:0000256" key="11">
    <source>
        <dbReference type="ARBA" id="ARBA00023136"/>
    </source>
</evidence>
<evidence type="ECO:0000256" key="7">
    <source>
        <dbReference type="ARBA" id="ARBA00022741"/>
    </source>
</evidence>
<keyword evidence="7" id="KW-0547">Nucleotide-binding</keyword>
<reference evidence="20" key="1">
    <citation type="submission" date="2023-10" db="EMBL/GenBank/DDBJ databases">
        <title>Genome assemblies of two species of porcelain crab, Petrolisthes cinctipes and Petrolisthes manimaculis (Anomura: Porcellanidae).</title>
        <authorList>
            <person name="Angst P."/>
        </authorList>
    </citation>
    <scope>NUCLEOTIDE SEQUENCE</scope>
    <source>
        <strain evidence="20">PB745_01</strain>
        <tissue evidence="20">Gill</tissue>
    </source>
</reference>
<keyword evidence="21" id="KW-1185">Reference proteome</keyword>
<dbReference type="GO" id="GO:0005789">
    <property type="term" value="C:endoplasmic reticulum membrane"/>
    <property type="evidence" value="ECO:0007669"/>
    <property type="project" value="TreeGrafter"/>
</dbReference>
<feature type="transmembrane region" description="Helical" evidence="17">
    <location>
        <begin position="20"/>
        <end position="43"/>
    </location>
</feature>